<dbReference type="EMBL" id="GL996512">
    <property type="protein sequence ID" value="EGV66101.1"/>
    <property type="molecule type" value="Genomic_DNA"/>
</dbReference>
<proteinExistence type="predicted"/>
<name>G3AZL4_CANTC</name>
<dbReference type="InterPro" id="IPR013262">
    <property type="entry name" value="OMP_MIM1/TOM13_mt"/>
</dbReference>
<sequence length="134" mass="15415">MNSDLMEQSLREIAVEGIDLDQEFDVTRLQEENDLIVLTNQISSDELISNEDILNTEKLIAEGRAESEYTTYNFDLWSVLKRGAINLVLPFINGMMLGFGEILAHEIGFKYNWQGARVVPERRIEQKNSSSRYL</sequence>
<dbReference type="GO" id="GO:0070096">
    <property type="term" value="P:mitochondrial outer membrane translocase complex assembly"/>
    <property type="evidence" value="ECO:0007669"/>
    <property type="project" value="TreeGrafter"/>
</dbReference>
<dbReference type="HOGENOM" id="CLU_124524_0_0_1"/>
<dbReference type="KEGG" id="cten:18246539"/>
<evidence type="ECO:0000313" key="3">
    <source>
        <dbReference type="Proteomes" id="UP000000707"/>
    </source>
</evidence>
<dbReference type="GeneID" id="18246539"/>
<protein>
    <submittedName>
        <fullName evidence="1">TOM13-domain-containing protein</fullName>
    </submittedName>
</protein>
<dbReference type="EMBL" id="GL996512">
    <property type="protein sequence ID" value="EGV66102.1"/>
    <property type="molecule type" value="Genomic_DNA"/>
</dbReference>
<gene>
    <name evidence="2" type="ORF">CANTEDRAFT_112484</name>
</gene>
<evidence type="ECO:0000313" key="1">
    <source>
        <dbReference type="EMBL" id="EGV66101.1"/>
    </source>
</evidence>
<dbReference type="Proteomes" id="UP000000707">
    <property type="component" value="Unassembled WGS sequence"/>
</dbReference>
<organism evidence="3">
    <name type="scientific">Candida tenuis (strain ATCC 10573 / BCRC 21748 / CBS 615 / JCM 9827 / NBRC 10315 / NRRL Y-1498 / VKM Y-70)</name>
    <name type="common">Yeast</name>
    <name type="synonym">Yamadazyma tenuis</name>
    <dbReference type="NCBI Taxonomy" id="590646"/>
    <lineage>
        <taxon>Eukaryota</taxon>
        <taxon>Fungi</taxon>
        <taxon>Dikarya</taxon>
        <taxon>Ascomycota</taxon>
        <taxon>Saccharomycotina</taxon>
        <taxon>Pichiomycetes</taxon>
        <taxon>Debaryomycetaceae</taxon>
        <taxon>Yamadazyma</taxon>
    </lineage>
</organism>
<reference evidence="2 3" key="1">
    <citation type="journal article" date="2011" name="Proc. Natl. Acad. Sci. U.S.A.">
        <title>Comparative genomics of xylose-fermenting fungi for enhanced biofuel production.</title>
        <authorList>
            <person name="Wohlbach D.J."/>
            <person name="Kuo A."/>
            <person name="Sato T.K."/>
            <person name="Potts K.M."/>
            <person name="Salamov A.A."/>
            <person name="LaButti K.M."/>
            <person name="Sun H."/>
            <person name="Clum A."/>
            <person name="Pangilinan J.L."/>
            <person name="Lindquist E.A."/>
            <person name="Lucas S."/>
            <person name="Lapidus A."/>
            <person name="Jin M."/>
            <person name="Gunawan C."/>
            <person name="Balan V."/>
            <person name="Dale B.E."/>
            <person name="Jeffries T.W."/>
            <person name="Zinkel R."/>
            <person name="Barry K.W."/>
            <person name="Grigoriev I.V."/>
            <person name="Gasch A.P."/>
        </authorList>
    </citation>
    <scope>NUCLEOTIDE SEQUENCE [LARGE SCALE GENOMIC DNA]</scope>
    <source>
        <strain evidence="2">ATCC 10573</strain>
        <strain evidence="3">ATCC 10573 / BCRC 21748 / CBS 615 / JCM 9827 / NBRC 10315 / NRRL Y-1498 / VKM Y-70</strain>
    </source>
</reference>
<dbReference type="GO" id="GO:0005741">
    <property type="term" value="C:mitochondrial outer membrane"/>
    <property type="evidence" value="ECO:0007669"/>
    <property type="project" value="InterPro"/>
</dbReference>
<evidence type="ECO:0000313" key="2">
    <source>
        <dbReference type="EMBL" id="EGV66102.1"/>
    </source>
</evidence>
<dbReference type="Pfam" id="PF08219">
    <property type="entry name" value="TOM13"/>
    <property type="match status" value="1"/>
</dbReference>
<dbReference type="eggNOG" id="ENOG502SBHA">
    <property type="taxonomic scope" value="Eukaryota"/>
</dbReference>
<dbReference type="RefSeq" id="XP_006684676.1">
    <property type="nucleotide sequence ID" value="XM_006684613.1"/>
</dbReference>
<dbReference type="PANTHER" id="PTHR28241">
    <property type="entry name" value="MITOCHONDRIAL IMPORT PROTEIN 1"/>
    <property type="match status" value="1"/>
</dbReference>
<dbReference type="STRING" id="590646.G3AZL4"/>
<dbReference type="AlphaFoldDB" id="G3AZL4"/>
<dbReference type="GO" id="GO:0045040">
    <property type="term" value="P:protein insertion into mitochondrial outer membrane"/>
    <property type="evidence" value="ECO:0007669"/>
    <property type="project" value="TreeGrafter"/>
</dbReference>
<accession>G3AZL4</accession>
<dbReference type="PANTHER" id="PTHR28241:SF1">
    <property type="entry name" value="MITOCHONDRIAL IMPORT PROTEIN 1"/>
    <property type="match status" value="1"/>
</dbReference>
<keyword evidence="3" id="KW-1185">Reference proteome</keyword>